<evidence type="ECO:0000313" key="1">
    <source>
        <dbReference type="EMBL" id="JAT26933.1"/>
    </source>
</evidence>
<evidence type="ECO:0008006" key="2">
    <source>
        <dbReference type="Google" id="ProtNLM"/>
    </source>
</evidence>
<proteinExistence type="predicted"/>
<reference evidence="1" key="1">
    <citation type="submission" date="2015-11" db="EMBL/GenBank/DDBJ databases">
        <title>De novo transcriptome assembly of four potential Pierce s Disease insect vectors from Arizona vineyards.</title>
        <authorList>
            <person name="Tassone E.E."/>
        </authorList>
    </citation>
    <scope>NUCLEOTIDE SEQUENCE</scope>
</reference>
<organism evidence="1">
    <name type="scientific">Graphocephala atropunctata</name>
    <dbReference type="NCBI Taxonomy" id="36148"/>
    <lineage>
        <taxon>Eukaryota</taxon>
        <taxon>Metazoa</taxon>
        <taxon>Ecdysozoa</taxon>
        <taxon>Arthropoda</taxon>
        <taxon>Hexapoda</taxon>
        <taxon>Insecta</taxon>
        <taxon>Pterygota</taxon>
        <taxon>Neoptera</taxon>
        <taxon>Paraneoptera</taxon>
        <taxon>Hemiptera</taxon>
        <taxon>Auchenorrhyncha</taxon>
        <taxon>Membracoidea</taxon>
        <taxon>Cicadellidae</taxon>
        <taxon>Cicadellinae</taxon>
        <taxon>Cicadellini</taxon>
        <taxon>Graphocephala</taxon>
    </lineage>
</organism>
<dbReference type="EMBL" id="GEBQ01013044">
    <property type="protein sequence ID" value="JAT26933.1"/>
    <property type="molecule type" value="Transcribed_RNA"/>
</dbReference>
<name>A0A1B6LTC9_9HEMI</name>
<accession>A0A1B6LTC9</accession>
<sequence length="132" mass="14526">MSLASVQPPSSCYQHDNIDDYYCAEHTVLSIEELRLQLYSCFTCGVSWLEDHVCLDCSECGGYSLQRPCPLCDGCCGSSWKRDLSMSHACGKARWSGKCQQEGAAAVSTDPRPPTRGEQLVCNLLNKLAPRS</sequence>
<gene>
    <name evidence="1" type="ORF">g.3867</name>
</gene>
<protein>
    <recommendedName>
        <fullName evidence="2">Protein pinocchio</fullName>
    </recommendedName>
</protein>
<dbReference type="AlphaFoldDB" id="A0A1B6LTC9"/>